<dbReference type="InterPro" id="IPR052200">
    <property type="entry name" value="Protoporphyrinogen_IX_DH"/>
</dbReference>
<organism evidence="2 3">
    <name type="scientific">Acetobacterium malicum</name>
    <dbReference type="NCBI Taxonomy" id="52692"/>
    <lineage>
        <taxon>Bacteria</taxon>
        <taxon>Bacillati</taxon>
        <taxon>Bacillota</taxon>
        <taxon>Clostridia</taxon>
        <taxon>Eubacteriales</taxon>
        <taxon>Eubacteriaceae</taxon>
        <taxon>Acetobacterium</taxon>
    </lineage>
</organism>
<comment type="caution">
    <text evidence="2">The sequence shown here is derived from an EMBL/GenBank/DDBJ whole genome shotgun (WGS) entry which is preliminary data.</text>
</comment>
<evidence type="ECO:0000313" key="3">
    <source>
        <dbReference type="Proteomes" id="UP000622405"/>
    </source>
</evidence>
<dbReference type="Proteomes" id="UP000622405">
    <property type="component" value="Unassembled WGS sequence"/>
</dbReference>
<dbReference type="SUPFAM" id="SSF52218">
    <property type="entry name" value="Flavoproteins"/>
    <property type="match status" value="1"/>
</dbReference>
<dbReference type="Gene3D" id="3.40.50.360">
    <property type="match status" value="1"/>
</dbReference>
<protein>
    <submittedName>
        <fullName evidence="2">Flavodoxin</fullName>
    </submittedName>
</protein>
<dbReference type="PANTHER" id="PTHR38030">
    <property type="entry name" value="PROTOPORPHYRINOGEN IX DEHYDROGENASE [MENAQUINONE]"/>
    <property type="match status" value="1"/>
</dbReference>
<gene>
    <name evidence="2" type="ORF">GH811_18835</name>
</gene>
<dbReference type="RefSeq" id="WP_186895673.1">
    <property type="nucleotide sequence ID" value="NZ_WJBE01000039.1"/>
</dbReference>
<proteinExistence type="predicted"/>
<reference evidence="2 3" key="1">
    <citation type="journal article" date="2020" name="mSystems">
        <title>Defining Genomic and Predicted Metabolic Features of the Acetobacterium Genus.</title>
        <authorList>
            <person name="Ross D.E."/>
            <person name="Marshall C.W."/>
            <person name="Gulliver D."/>
            <person name="May H.D."/>
            <person name="Norman R.S."/>
        </authorList>
    </citation>
    <scope>NUCLEOTIDE SEQUENCE [LARGE SCALE GENOMIC DNA]</scope>
    <source>
        <strain evidence="2 3">DSM 4132</strain>
    </source>
</reference>
<evidence type="ECO:0000313" key="2">
    <source>
        <dbReference type="EMBL" id="MBC3901657.1"/>
    </source>
</evidence>
<dbReference type="Pfam" id="PF12641">
    <property type="entry name" value="Flavodoxin_3"/>
    <property type="match status" value="1"/>
</dbReference>
<name>A0ABR6Z3S6_9FIRM</name>
<dbReference type="InterPro" id="IPR029039">
    <property type="entry name" value="Flavoprotein-like_sf"/>
</dbReference>
<keyword evidence="3" id="KW-1185">Reference proteome</keyword>
<dbReference type="InterPro" id="IPR008254">
    <property type="entry name" value="Flavodoxin/NO_synth"/>
</dbReference>
<feature type="domain" description="Flavodoxin-like" evidence="1">
    <location>
        <begin position="18"/>
        <end position="147"/>
    </location>
</feature>
<evidence type="ECO:0000259" key="1">
    <source>
        <dbReference type="Pfam" id="PF12641"/>
    </source>
</evidence>
<accession>A0ABR6Z3S6</accession>
<dbReference type="PANTHER" id="PTHR38030:SF2">
    <property type="entry name" value="PROTOPORPHYRINOGEN IX DEHYDROGENASE [QUINONE]"/>
    <property type="match status" value="1"/>
</dbReference>
<dbReference type="EMBL" id="WJBE01000039">
    <property type="protein sequence ID" value="MBC3901657.1"/>
    <property type="molecule type" value="Genomic_DNA"/>
</dbReference>
<sequence>MPKENSVMVTEGGKCLIIVHSYHHNNTAKIADVFAEVLHAPVKKIDQVILAELEDYDLIGFGAGIDSGRHYKELLDLADQLPEVCKKSCFIFSTSAIIGEDKIAKDHSALRQKLVSKGYIVKGEFNCKGFNTNSFLKFFGGMNKGRPNSEDLRNAAVFALNLE</sequence>